<organism evidence="7 8">
    <name type="scientific">Paspalum notatum var. saurae</name>
    <dbReference type="NCBI Taxonomy" id="547442"/>
    <lineage>
        <taxon>Eukaryota</taxon>
        <taxon>Viridiplantae</taxon>
        <taxon>Streptophyta</taxon>
        <taxon>Embryophyta</taxon>
        <taxon>Tracheophyta</taxon>
        <taxon>Spermatophyta</taxon>
        <taxon>Magnoliopsida</taxon>
        <taxon>Liliopsida</taxon>
        <taxon>Poales</taxon>
        <taxon>Poaceae</taxon>
        <taxon>PACMAD clade</taxon>
        <taxon>Panicoideae</taxon>
        <taxon>Andropogonodae</taxon>
        <taxon>Paspaleae</taxon>
        <taxon>Paspalinae</taxon>
        <taxon>Paspalum</taxon>
    </lineage>
</organism>
<dbReference type="PROSITE" id="PS51471">
    <property type="entry name" value="FE2OG_OXY"/>
    <property type="match status" value="1"/>
</dbReference>
<evidence type="ECO:0000256" key="3">
    <source>
        <dbReference type="ARBA" id="ARBA00023002"/>
    </source>
</evidence>
<proteinExistence type="inferred from homology"/>
<reference evidence="7 8" key="1">
    <citation type="submission" date="2024-02" db="EMBL/GenBank/DDBJ databases">
        <title>High-quality chromosome-scale genome assembly of Pensacola bahiagrass (Paspalum notatum Flugge var. saurae).</title>
        <authorList>
            <person name="Vega J.M."/>
            <person name="Podio M."/>
            <person name="Orjuela J."/>
            <person name="Siena L.A."/>
            <person name="Pessino S.C."/>
            <person name="Combes M.C."/>
            <person name="Mariac C."/>
            <person name="Albertini E."/>
            <person name="Pupilli F."/>
            <person name="Ortiz J.P.A."/>
            <person name="Leblanc O."/>
        </authorList>
    </citation>
    <scope>NUCLEOTIDE SEQUENCE [LARGE SCALE GENOMIC DNA]</scope>
    <source>
        <strain evidence="7">R1</strain>
        <tissue evidence="7">Leaf</tissue>
    </source>
</reference>
<accession>A0AAQ3PRS2</accession>
<dbReference type="SUPFAM" id="SSF51197">
    <property type="entry name" value="Clavaminate synthase-like"/>
    <property type="match status" value="1"/>
</dbReference>
<dbReference type="Gene3D" id="2.60.120.330">
    <property type="entry name" value="B-lactam Antibiotic, Isopenicillin N Synthase, Chain"/>
    <property type="match status" value="1"/>
</dbReference>
<sequence length="371" mass="41215">MAETVRETGSLPVTNVQALAEACNNNGGVDDLQLPVPDRYLSKEPGAEEVVAGGDANCAIPVIDLDRLVDPRSSSSECAKLVSACHHWGFFQYPYVQLINHGVPDQVIGNLKSDVVEFFKQPLEDKQECSQQPGSLEGYGQAFVVSEDQKLDWGDMLVIQVQPSESRDLRFWPTRPPSFRNSVDAYSLEARELGYRLMEFMAKGVGAEPASLLGAFRGQGQSMRANYYPPCRQAADRVLGLSPHTDASGLTLLLQINNDVHGLQVKKDGKWFAVEAMDGAFIVNVGDGLEIMSNGKFTSVEHRAVIHPTKERISVALFFFPLPNMTVGPLPEFTKGDKLRYRSTSYQDYLKQYFAGKLEERKHVEKLKLEQ</sequence>
<dbReference type="AlphaFoldDB" id="A0AAQ3PRS2"/>
<evidence type="ECO:0000313" key="8">
    <source>
        <dbReference type="Proteomes" id="UP001341281"/>
    </source>
</evidence>
<evidence type="ECO:0000259" key="6">
    <source>
        <dbReference type="PROSITE" id="PS51471"/>
    </source>
</evidence>
<dbReference type="InterPro" id="IPR044861">
    <property type="entry name" value="IPNS-like_FE2OG_OXY"/>
</dbReference>
<evidence type="ECO:0000256" key="1">
    <source>
        <dbReference type="ARBA" id="ARBA00008056"/>
    </source>
</evidence>
<comment type="similarity">
    <text evidence="1 5">Belongs to the iron/ascorbate-dependent oxidoreductase family.</text>
</comment>
<gene>
    <name evidence="7" type="ORF">U9M48_007437</name>
</gene>
<dbReference type="InterPro" id="IPR050295">
    <property type="entry name" value="Plant_2OG-oxidoreductases"/>
</dbReference>
<dbReference type="GO" id="GO:0016491">
    <property type="term" value="F:oxidoreductase activity"/>
    <property type="evidence" value="ECO:0007669"/>
    <property type="project" value="UniProtKB-KW"/>
</dbReference>
<dbReference type="EMBL" id="CP144746">
    <property type="protein sequence ID" value="WVZ56982.1"/>
    <property type="molecule type" value="Genomic_DNA"/>
</dbReference>
<keyword evidence="8" id="KW-1185">Reference proteome</keyword>
<keyword evidence="3 5" id="KW-0560">Oxidoreductase</keyword>
<protein>
    <recommendedName>
        <fullName evidence="6">Fe2OG dioxygenase domain-containing protein</fullName>
    </recommendedName>
</protein>
<evidence type="ECO:0000313" key="7">
    <source>
        <dbReference type="EMBL" id="WVZ56982.1"/>
    </source>
</evidence>
<feature type="domain" description="Fe2OG dioxygenase" evidence="6">
    <location>
        <begin position="219"/>
        <end position="321"/>
    </location>
</feature>
<dbReference type="InterPro" id="IPR005123">
    <property type="entry name" value="Oxoglu/Fe-dep_dioxygenase_dom"/>
</dbReference>
<dbReference type="Pfam" id="PF03171">
    <property type="entry name" value="2OG-FeII_Oxy"/>
    <property type="match status" value="1"/>
</dbReference>
<dbReference type="PANTHER" id="PTHR47991">
    <property type="entry name" value="OXOGLUTARATE/IRON-DEPENDENT DIOXYGENASE"/>
    <property type="match status" value="1"/>
</dbReference>
<dbReference type="FunFam" id="2.60.120.330:FF:000079">
    <property type="entry name" value="Protein SRG1"/>
    <property type="match status" value="1"/>
</dbReference>
<dbReference type="Pfam" id="PF14226">
    <property type="entry name" value="DIOX_N"/>
    <property type="match status" value="1"/>
</dbReference>
<dbReference type="Proteomes" id="UP001341281">
    <property type="component" value="Chromosome 02"/>
</dbReference>
<evidence type="ECO:0000256" key="2">
    <source>
        <dbReference type="ARBA" id="ARBA00022723"/>
    </source>
</evidence>
<keyword evidence="2 5" id="KW-0479">Metal-binding</keyword>
<dbReference type="GO" id="GO:0046872">
    <property type="term" value="F:metal ion binding"/>
    <property type="evidence" value="ECO:0007669"/>
    <property type="project" value="UniProtKB-KW"/>
</dbReference>
<evidence type="ECO:0000256" key="5">
    <source>
        <dbReference type="RuleBase" id="RU003682"/>
    </source>
</evidence>
<name>A0AAQ3PRS2_PASNO</name>
<keyword evidence="4 5" id="KW-0408">Iron</keyword>
<dbReference type="InterPro" id="IPR026992">
    <property type="entry name" value="DIOX_N"/>
</dbReference>
<evidence type="ECO:0000256" key="4">
    <source>
        <dbReference type="ARBA" id="ARBA00023004"/>
    </source>
</evidence>
<dbReference type="InterPro" id="IPR027443">
    <property type="entry name" value="IPNS-like_sf"/>
</dbReference>